<accession>A0A1Y3BE41</accession>
<keyword evidence="3" id="KW-1185">Reference proteome</keyword>
<feature type="region of interest" description="Disordered" evidence="1">
    <location>
        <begin position="21"/>
        <end position="50"/>
    </location>
</feature>
<gene>
    <name evidence="2" type="ORF">BLA29_007824</name>
</gene>
<name>A0A1Y3BE41_EURMA</name>
<proteinExistence type="predicted"/>
<feature type="compositionally biased region" description="Low complexity" evidence="1">
    <location>
        <begin position="21"/>
        <end position="47"/>
    </location>
</feature>
<dbReference type="AlphaFoldDB" id="A0A1Y3BE41"/>
<organism evidence="2 3">
    <name type="scientific">Euroglyphus maynei</name>
    <name type="common">Mayne's house dust mite</name>
    <dbReference type="NCBI Taxonomy" id="6958"/>
    <lineage>
        <taxon>Eukaryota</taxon>
        <taxon>Metazoa</taxon>
        <taxon>Ecdysozoa</taxon>
        <taxon>Arthropoda</taxon>
        <taxon>Chelicerata</taxon>
        <taxon>Arachnida</taxon>
        <taxon>Acari</taxon>
        <taxon>Acariformes</taxon>
        <taxon>Sarcoptiformes</taxon>
        <taxon>Astigmata</taxon>
        <taxon>Psoroptidia</taxon>
        <taxon>Analgoidea</taxon>
        <taxon>Pyroglyphidae</taxon>
        <taxon>Pyroglyphinae</taxon>
        <taxon>Euroglyphus</taxon>
    </lineage>
</organism>
<comment type="caution">
    <text evidence="2">The sequence shown here is derived from an EMBL/GenBank/DDBJ whole genome shotgun (WGS) entry which is preliminary data.</text>
</comment>
<evidence type="ECO:0000313" key="2">
    <source>
        <dbReference type="EMBL" id="OTF79122.1"/>
    </source>
</evidence>
<sequence length="100" mass="11389">MEKTHRMTKKFIVQIPTSTTATTTTTTTTTNQTNGQINQNNQQQQQTSISLPRGGEEVLINGAGHHGRSRSYQKPSSRHHYVVLMWPLPNRELKPKLQQH</sequence>
<reference evidence="2 3" key="1">
    <citation type="submission" date="2017-03" db="EMBL/GenBank/DDBJ databases">
        <title>Genome Survey of Euroglyphus maynei.</title>
        <authorList>
            <person name="Arlian L.G."/>
            <person name="Morgan M.S."/>
            <person name="Rider S.D."/>
        </authorList>
    </citation>
    <scope>NUCLEOTIDE SEQUENCE [LARGE SCALE GENOMIC DNA]</scope>
    <source>
        <strain evidence="2">Arlian Lab</strain>
        <tissue evidence="2">Whole body</tissue>
    </source>
</reference>
<evidence type="ECO:0000256" key="1">
    <source>
        <dbReference type="SAM" id="MobiDB-lite"/>
    </source>
</evidence>
<evidence type="ECO:0000313" key="3">
    <source>
        <dbReference type="Proteomes" id="UP000194236"/>
    </source>
</evidence>
<dbReference type="EMBL" id="MUJZ01024773">
    <property type="protein sequence ID" value="OTF79122.1"/>
    <property type="molecule type" value="Genomic_DNA"/>
</dbReference>
<protein>
    <submittedName>
        <fullName evidence="2">Uncharacterized protein</fullName>
    </submittedName>
</protein>
<dbReference type="Proteomes" id="UP000194236">
    <property type="component" value="Unassembled WGS sequence"/>
</dbReference>